<sequence length="260" mass="29205">MAEVPKDRETETNAEPFIGVNYGQVADNLPPPSETAKLLQSTSIQKVRLYGADPAIIKALVEATSDKSSGKIQPKSDVDLNFCFSPNANSTRVQKNCSFKPPNLIASPYSLDDGDLSNQDFRFEDWSCFSDGGDAFPSFLEGTQRKERGELTGVDMPHTDEKADENCSNLGSCYSVTGKRPIERLNQTRYTKWFSPLVYDKKYGEIVDQKLNEKYVDEELEKVIFVRLMCAQSETESRPTISEVVEMLMNNLKEKMATTH</sequence>
<feature type="region of interest" description="Disordered" evidence="1">
    <location>
        <begin position="1"/>
        <end position="24"/>
    </location>
</feature>
<dbReference type="Gene3D" id="3.20.20.80">
    <property type="entry name" value="Glycosidases"/>
    <property type="match status" value="1"/>
</dbReference>
<protein>
    <submittedName>
        <fullName evidence="2">(rape) hypothetical protein</fullName>
    </submittedName>
</protein>
<dbReference type="GO" id="GO:0004553">
    <property type="term" value="F:hydrolase activity, hydrolyzing O-glycosyl compounds"/>
    <property type="evidence" value="ECO:0007669"/>
    <property type="project" value="InterPro"/>
</dbReference>
<evidence type="ECO:0000313" key="2">
    <source>
        <dbReference type="EMBL" id="CAF1847545.1"/>
    </source>
</evidence>
<dbReference type="GO" id="GO:0005975">
    <property type="term" value="P:carbohydrate metabolic process"/>
    <property type="evidence" value="ECO:0007669"/>
    <property type="project" value="InterPro"/>
</dbReference>
<dbReference type="InterPro" id="IPR044965">
    <property type="entry name" value="Glyco_hydro_17_plant"/>
</dbReference>
<dbReference type="Gene3D" id="1.10.510.10">
    <property type="entry name" value="Transferase(Phosphotransferase) domain 1"/>
    <property type="match status" value="1"/>
</dbReference>
<reference evidence="2" key="1">
    <citation type="submission" date="2021-01" db="EMBL/GenBank/DDBJ databases">
        <authorList>
            <consortium name="Genoscope - CEA"/>
            <person name="William W."/>
        </authorList>
    </citation>
    <scope>NUCLEOTIDE SEQUENCE</scope>
</reference>
<dbReference type="SUPFAM" id="SSF51445">
    <property type="entry name" value="(Trans)glycosidases"/>
    <property type="match status" value="1"/>
</dbReference>
<proteinExistence type="predicted"/>
<dbReference type="InterPro" id="IPR017853">
    <property type="entry name" value="GH"/>
</dbReference>
<dbReference type="EMBL" id="HG994368">
    <property type="protein sequence ID" value="CAF1847545.1"/>
    <property type="molecule type" value="Genomic_DNA"/>
</dbReference>
<dbReference type="AlphaFoldDB" id="A0A816JIW0"/>
<name>A0A816JIW0_BRANA</name>
<accession>A0A816JIW0</accession>
<gene>
    <name evidence="2" type="ORF">DARMORV10_C04P33680.1</name>
</gene>
<dbReference type="PANTHER" id="PTHR32227">
    <property type="entry name" value="GLUCAN ENDO-1,3-BETA-GLUCOSIDASE BG1-RELATED-RELATED"/>
    <property type="match status" value="1"/>
</dbReference>
<organism evidence="2">
    <name type="scientific">Brassica napus</name>
    <name type="common">Rape</name>
    <dbReference type="NCBI Taxonomy" id="3708"/>
    <lineage>
        <taxon>Eukaryota</taxon>
        <taxon>Viridiplantae</taxon>
        <taxon>Streptophyta</taxon>
        <taxon>Embryophyta</taxon>
        <taxon>Tracheophyta</taxon>
        <taxon>Spermatophyta</taxon>
        <taxon>Magnoliopsida</taxon>
        <taxon>eudicotyledons</taxon>
        <taxon>Gunneridae</taxon>
        <taxon>Pentapetalae</taxon>
        <taxon>rosids</taxon>
        <taxon>malvids</taxon>
        <taxon>Brassicales</taxon>
        <taxon>Brassicaceae</taxon>
        <taxon>Brassiceae</taxon>
        <taxon>Brassica</taxon>
    </lineage>
</organism>
<feature type="compositionally biased region" description="Basic and acidic residues" evidence="1">
    <location>
        <begin position="1"/>
        <end position="11"/>
    </location>
</feature>
<evidence type="ECO:0000256" key="1">
    <source>
        <dbReference type="SAM" id="MobiDB-lite"/>
    </source>
</evidence>
<dbReference type="Proteomes" id="UP001295469">
    <property type="component" value="Chromosome C04"/>
</dbReference>